<dbReference type="Proteomes" id="UP001642464">
    <property type="component" value="Unassembled WGS sequence"/>
</dbReference>
<feature type="coiled-coil region" evidence="1">
    <location>
        <begin position="69"/>
        <end position="138"/>
    </location>
</feature>
<evidence type="ECO:0000256" key="2">
    <source>
        <dbReference type="SAM" id="MobiDB-lite"/>
    </source>
</evidence>
<name>A0ABP0RMH3_9DINO</name>
<comment type="caution">
    <text evidence="3">The sequence shown here is derived from an EMBL/GenBank/DDBJ whole genome shotgun (WGS) entry which is preliminary data.</text>
</comment>
<reference evidence="3 4" key="1">
    <citation type="submission" date="2024-02" db="EMBL/GenBank/DDBJ databases">
        <authorList>
            <person name="Chen Y."/>
            <person name="Shah S."/>
            <person name="Dougan E. K."/>
            <person name="Thang M."/>
            <person name="Chan C."/>
        </authorList>
    </citation>
    <scope>NUCLEOTIDE SEQUENCE [LARGE SCALE GENOMIC DNA]</scope>
</reference>
<keyword evidence="1" id="KW-0175">Coiled coil</keyword>
<accession>A0ABP0RMH3</accession>
<evidence type="ECO:0000313" key="3">
    <source>
        <dbReference type="EMBL" id="CAK9101819.1"/>
    </source>
</evidence>
<evidence type="ECO:0000256" key="1">
    <source>
        <dbReference type="SAM" id="Coils"/>
    </source>
</evidence>
<organism evidence="3 4">
    <name type="scientific">Durusdinium trenchii</name>
    <dbReference type="NCBI Taxonomy" id="1381693"/>
    <lineage>
        <taxon>Eukaryota</taxon>
        <taxon>Sar</taxon>
        <taxon>Alveolata</taxon>
        <taxon>Dinophyceae</taxon>
        <taxon>Suessiales</taxon>
        <taxon>Symbiodiniaceae</taxon>
        <taxon>Durusdinium</taxon>
    </lineage>
</organism>
<evidence type="ECO:0000313" key="4">
    <source>
        <dbReference type="Proteomes" id="UP001642464"/>
    </source>
</evidence>
<feature type="region of interest" description="Disordered" evidence="2">
    <location>
        <begin position="1"/>
        <end position="21"/>
    </location>
</feature>
<protein>
    <submittedName>
        <fullName evidence="3">Uncharacterized protein</fullName>
    </submittedName>
</protein>
<keyword evidence="4" id="KW-1185">Reference proteome</keyword>
<gene>
    <name evidence="3" type="ORF">SCF082_LOCUS47600</name>
</gene>
<proteinExistence type="predicted"/>
<sequence>MTSSDGAPERQPSGLSKGRFRLGVSEARPEEILNLTPFTQHIHCHPPAPMVGRRVGLGPAGIGKRTLQVRAEKRLRESAEERSARLVREVAALAGDTAEQQATIESLSRRLEKVRTLISQKEARLASAAQQSTQLQARLKGTGCAQDKMFKGRKHVSSTGKLPQLSY</sequence>
<dbReference type="EMBL" id="CAXAMM010041907">
    <property type="protein sequence ID" value="CAK9101819.1"/>
    <property type="molecule type" value="Genomic_DNA"/>
</dbReference>